<dbReference type="EMBL" id="BJLH01000007">
    <property type="protein sequence ID" value="GEA60539.1"/>
    <property type="molecule type" value="Genomic_DNA"/>
</dbReference>
<evidence type="ECO:0000313" key="4">
    <source>
        <dbReference type="Proteomes" id="UP000318242"/>
    </source>
</evidence>
<reference evidence="3 4" key="1">
    <citation type="submission" date="2019-06" db="EMBL/GenBank/DDBJ databases">
        <title>Whole genome shotgun sequence of Vibrio comitans NBRC 102076.</title>
        <authorList>
            <person name="Hosoyama A."/>
            <person name="Uohara A."/>
            <person name="Ohji S."/>
            <person name="Ichikawa N."/>
        </authorList>
    </citation>
    <scope>NUCLEOTIDE SEQUENCE [LARGE SCALE GENOMIC DNA]</scope>
    <source>
        <strain evidence="3 4">NBRC 102076</strain>
    </source>
</reference>
<dbReference type="Gene3D" id="2.60.120.430">
    <property type="entry name" value="Galactose-binding lectin"/>
    <property type="match status" value="1"/>
</dbReference>
<proteinExistence type="predicted"/>
<dbReference type="AlphaFoldDB" id="A0A4Y3IM08"/>
<protein>
    <recommendedName>
        <fullName evidence="5">ExoP galactose-binding-like domain-containing protein</fullName>
    </recommendedName>
</protein>
<feature type="region of interest" description="Disordered" evidence="1">
    <location>
        <begin position="32"/>
        <end position="52"/>
    </location>
</feature>
<gene>
    <name evidence="3" type="ORF">VCO01S_17320</name>
</gene>
<dbReference type="OrthoDB" id="9809583at2"/>
<feature type="signal peptide" evidence="2">
    <location>
        <begin position="1"/>
        <end position="24"/>
    </location>
</feature>
<accession>A0A4Y3IM08</accession>
<evidence type="ECO:0000313" key="3">
    <source>
        <dbReference type="EMBL" id="GEA60539.1"/>
    </source>
</evidence>
<dbReference type="RefSeq" id="WP_141270952.1">
    <property type="nucleotide sequence ID" value="NZ_BJLH01000007.1"/>
</dbReference>
<evidence type="ECO:0008006" key="5">
    <source>
        <dbReference type="Google" id="ProtNLM"/>
    </source>
</evidence>
<comment type="caution">
    <text evidence="3">The sequence shown here is derived from an EMBL/GenBank/DDBJ whole genome shotgun (WGS) entry which is preliminary data.</text>
</comment>
<evidence type="ECO:0000256" key="2">
    <source>
        <dbReference type="SAM" id="SignalP"/>
    </source>
</evidence>
<dbReference type="PROSITE" id="PS51257">
    <property type="entry name" value="PROKAR_LIPOPROTEIN"/>
    <property type="match status" value="1"/>
</dbReference>
<evidence type="ECO:0000256" key="1">
    <source>
        <dbReference type="SAM" id="MobiDB-lite"/>
    </source>
</evidence>
<organism evidence="3 4">
    <name type="scientific">Vibrio comitans NBRC 102076</name>
    <dbReference type="NCBI Taxonomy" id="1219078"/>
    <lineage>
        <taxon>Bacteria</taxon>
        <taxon>Pseudomonadati</taxon>
        <taxon>Pseudomonadota</taxon>
        <taxon>Gammaproteobacteria</taxon>
        <taxon>Vibrionales</taxon>
        <taxon>Vibrionaceae</taxon>
        <taxon>Vibrio</taxon>
    </lineage>
</organism>
<dbReference type="InterPro" id="IPR008979">
    <property type="entry name" value="Galactose-bd-like_sf"/>
</dbReference>
<keyword evidence="4" id="KW-1185">Reference proteome</keyword>
<sequence>MSFKKTQFKLANTVLIGAIALALGGCGEDSLTSTNNTSPGGGTFNPAPPSGDNDSQITSNLIVFTDGANSEWSAWDSSGVTTPAIQVETDQYGAVMEFVVDAPESVFGFVRSSSALDLSTRTGKLVLDVKVTDMPENGDIPWFVKLESNGGLYTGDNIGEEVEFSLDSPVLNQWQRVEIDLPDMESKGLDLSAIDNVLIFPEWGQGAGAVFRVDNVQFMLDSNGQEDEAPVTPEEPAPSSALFTSTLPSGWVTWDCCGETNPAVVDSGDEAYGSALEFIVVSPTVLGITNRVDIGGTGSENLNLSGKISFDIKLLNDLGKGAATNWLLKIESGFEEQFAELPLPSAPPVGTWQRYTFEVADLIAAGLDVTSIDTILIFPEWGTGLGSHYLVDNVMVEGVLEDGSGETPEEPPVEPPVEEDAIVVVDDAVNLNWIAWDCCGGSTAEVIDSGDVAYGNAVKFVKNIDATVLGFSSREDHGASEANSLSIEGAISFDMKLINDGGSSDWKVKVESGPENFVELSLPSLPAQGEWQNYSFDLEALSSGSLDLSASNVIMVFPAWGTGAGAEYLIDNLEVVGSVNDSEIVEPEQPGGGDTVLVSEGIDFESKSLTWEVFENADNAALEFVANPDDSGINGSSTAAKIVAKIAGAPWAGTKTEGVTPFTLDSSNGVIKVMVYKSIISSVVVKVEAPDGEGIWGIEERVQNTKVNEWEELTFDFTQNPAFNAAPSQITGVVIFPDFNVDGGGTPLNRVQDVTMYFDNVTFNSAQ</sequence>
<dbReference type="Proteomes" id="UP000318242">
    <property type="component" value="Unassembled WGS sequence"/>
</dbReference>
<keyword evidence="2" id="KW-0732">Signal</keyword>
<dbReference type="SUPFAM" id="SSF49785">
    <property type="entry name" value="Galactose-binding domain-like"/>
    <property type="match status" value="3"/>
</dbReference>
<name>A0A4Y3IM08_9VIBR</name>
<feature type="chain" id="PRO_5021208512" description="ExoP galactose-binding-like domain-containing protein" evidence="2">
    <location>
        <begin position="25"/>
        <end position="767"/>
    </location>
</feature>